<dbReference type="InterPro" id="IPR016964">
    <property type="entry name" value="Sigma2_recept"/>
</dbReference>
<dbReference type="InterPro" id="IPR033118">
    <property type="entry name" value="EXPERA"/>
</dbReference>
<organism evidence="10 11">
    <name type="scientific">Ricinus communis</name>
    <name type="common">Castor bean</name>
    <dbReference type="NCBI Taxonomy" id="3988"/>
    <lineage>
        <taxon>Eukaryota</taxon>
        <taxon>Viridiplantae</taxon>
        <taxon>Streptophyta</taxon>
        <taxon>Embryophyta</taxon>
        <taxon>Tracheophyta</taxon>
        <taxon>Spermatophyta</taxon>
        <taxon>Magnoliopsida</taxon>
        <taxon>eudicotyledons</taxon>
        <taxon>Gunneridae</taxon>
        <taxon>Pentapetalae</taxon>
        <taxon>rosids</taxon>
        <taxon>fabids</taxon>
        <taxon>Malpighiales</taxon>
        <taxon>Euphorbiaceae</taxon>
        <taxon>Acalyphoideae</taxon>
        <taxon>Acalypheae</taxon>
        <taxon>Ricinus</taxon>
    </lineage>
</organism>
<evidence type="ECO:0000256" key="8">
    <source>
        <dbReference type="SAM" id="SignalP"/>
    </source>
</evidence>
<feature type="transmembrane region" description="Helical" evidence="7">
    <location>
        <begin position="128"/>
        <end position="145"/>
    </location>
</feature>
<dbReference type="GO" id="GO:0005783">
    <property type="term" value="C:endoplasmic reticulum"/>
    <property type="evidence" value="ECO:0000318"/>
    <property type="project" value="GO_Central"/>
</dbReference>
<evidence type="ECO:0000256" key="2">
    <source>
        <dbReference type="ARBA" id="ARBA00009096"/>
    </source>
</evidence>
<evidence type="ECO:0000313" key="10">
    <source>
        <dbReference type="EMBL" id="EEF38188.1"/>
    </source>
</evidence>
<evidence type="ECO:0000259" key="9">
    <source>
        <dbReference type="PROSITE" id="PS51751"/>
    </source>
</evidence>
<evidence type="ECO:0000256" key="4">
    <source>
        <dbReference type="ARBA" id="ARBA00022824"/>
    </source>
</evidence>
<sequence>MGACMKLIDTILFFLFLVLAVAAPLMDAQAILPLKLYPDFLINFNNWYVKEHGDYLVAEKTPFFVGIIWLELLFLWPLALLNMYGIIAAKPWFNTTCLIYGTSIFTSMVAIVAELIGSGRASDKLMMIHAPCLGIGLLAILRGLVPHSGNTASAMGKRKRA</sequence>
<dbReference type="GO" id="GO:0005789">
    <property type="term" value="C:endoplasmic reticulum membrane"/>
    <property type="evidence" value="ECO:0007669"/>
    <property type="project" value="UniProtKB-SubCell"/>
</dbReference>
<keyword evidence="4" id="KW-0256">Endoplasmic reticulum</keyword>
<keyword evidence="11" id="KW-1185">Reference proteome</keyword>
<evidence type="ECO:0000256" key="5">
    <source>
        <dbReference type="ARBA" id="ARBA00022989"/>
    </source>
</evidence>
<name>B9SDV4_RICCO</name>
<feature type="chain" id="PRO_5002891349" description="EXPERA domain-containing protein" evidence="8">
    <location>
        <begin position="23"/>
        <end position="161"/>
    </location>
</feature>
<keyword evidence="3 7" id="KW-0812">Transmembrane</keyword>
<keyword evidence="5 7" id="KW-1133">Transmembrane helix</keyword>
<protein>
    <recommendedName>
        <fullName evidence="9">EXPERA domain-containing protein</fullName>
    </recommendedName>
</protein>
<dbReference type="OMA" id="ANEYQDY"/>
<evidence type="ECO:0000256" key="7">
    <source>
        <dbReference type="PIRNR" id="PIRNR031032"/>
    </source>
</evidence>
<dbReference type="InterPro" id="IPR051987">
    <property type="entry name" value="Sigma-2_receptor-like"/>
</dbReference>
<keyword evidence="8" id="KW-0732">Signal</keyword>
<dbReference type="PIRSF" id="PIRSF031032">
    <property type="entry name" value="TMP_97_prd"/>
    <property type="match status" value="1"/>
</dbReference>
<evidence type="ECO:0000313" key="11">
    <source>
        <dbReference type="Proteomes" id="UP000008311"/>
    </source>
</evidence>
<dbReference type="PANTHER" id="PTHR31204:SF1">
    <property type="entry name" value="SIGMA INTRACELLULAR RECEPTOR 2"/>
    <property type="match status" value="1"/>
</dbReference>
<feature type="transmembrane region" description="Helical" evidence="7">
    <location>
        <begin position="63"/>
        <end position="85"/>
    </location>
</feature>
<feature type="transmembrane region" description="Helical" evidence="7">
    <location>
        <begin position="97"/>
        <end position="116"/>
    </location>
</feature>
<proteinExistence type="inferred from homology"/>
<comment type="similarity">
    <text evidence="2">Belongs to the TMEM97/sigma-2 receptor family.</text>
</comment>
<dbReference type="FunCoup" id="B9SDV4">
    <property type="interactions" value="707"/>
</dbReference>
<dbReference type="PANTHER" id="PTHR31204">
    <property type="entry name" value="SIGMA INTRACELLULAR RECEPTOR 2"/>
    <property type="match status" value="1"/>
</dbReference>
<gene>
    <name evidence="10" type="ORF">RCOM_0486800</name>
</gene>
<keyword evidence="6 7" id="KW-0472">Membrane</keyword>
<dbReference type="eggNOG" id="ENOG502RZ62">
    <property type="taxonomic scope" value="Eukaryota"/>
</dbReference>
<dbReference type="InParanoid" id="B9SDV4"/>
<evidence type="ECO:0000256" key="1">
    <source>
        <dbReference type="ARBA" id="ARBA00004477"/>
    </source>
</evidence>
<evidence type="ECO:0000256" key="3">
    <source>
        <dbReference type="ARBA" id="ARBA00022692"/>
    </source>
</evidence>
<accession>B9SDV4</accession>
<dbReference type="OrthoDB" id="433124at2759"/>
<comment type="subcellular location">
    <subcellularLocation>
        <location evidence="1">Endoplasmic reticulum membrane</location>
        <topology evidence="1">Multi-pass membrane protein</topology>
    </subcellularLocation>
</comment>
<dbReference type="EMBL" id="EQ973932">
    <property type="protein sequence ID" value="EEF38188.1"/>
    <property type="molecule type" value="Genomic_DNA"/>
</dbReference>
<dbReference type="PROSITE" id="PS51751">
    <property type="entry name" value="EXPERA"/>
    <property type="match status" value="1"/>
</dbReference>
<evidence type="ECO:0000256" key="6">
    <source>
        <dbReference type="ARBA" id="ARBA00023136"/>
    </source>
</evidence>
<feature type="signal peptide" evidence="8">
    <location>
        <begin position="1"/>
        <end position="22"/>
    </location>
</feature>
<dbReference type="Proteomes" id="UP000008311">
    <property type="component" value="Unassembled WGS sequence"/>
</dbReference>
<reference evidence="11" key="1">
    <citation type="journal article" date="2010" name="Nat. Biotechnol.">
        <title>Draft genome sequence of the oilseed species Ricinus communis.</title>
        <authorList>
            <person name="Chan A.P."/>
            <person name="Crabtree J."/>
            <person name="Zhao Q."/>
            <person name="Lorenzi H."/>
            <person name="Orvis J."/>
            <person name="Puiu D."/>
            <person name="Melake-Berhan A."/>
            <person name="Jones K.M."/>
            <person name="Redman J."/>
            <person name="Chen G."/>
            <person name="Cahoon E.B."/>
            <person name="Gedil M."/>
            <person name="Stanke M."/>
            <person name="Haas B.J."/>
            <person name="Wortman J.R."/>
            <person name="Fraser-Liggett C.M."/>
            <person name="Ravel J."/>
            <person name="Rabinowicz P.D."/>
        </authorList>
    </citation>
    <scope>NUCLEOTIDE SEQUENCE [LARGE SCALE GENOMIC DNA]</scope>
    <source>
        <strain evidence="11">cv. Hale</strain>
    </source>
</reference>
<dbReference type="AlphaFoldDB" id="B9SDV4"/>
<dbReference type="KEGG" id="rcu:8274824"/>
<dbReference type="Pfam" id="PF05241">
    <property type="entry name" value="EBP"/>
    <property type="match status" value="1"/>
</dbReference>
<feature type="domain" description="EXPERA" evidence="9">
    <location>
        <begin position="8"/>
        <end position="140"/>
    </location>
</feature>